<dbReference type="Pfam" id="PF00561">
    <property type="entry name" value="Abhydrolase_1"/>
    <property type="match status" value="1"/>
</dbReference>
<evidence type="ECO:0000313" key="3">
    <source>
        <dbReference type="WBParaSite" id="ACRNAN_scaffold7202.g11206.t1"/>
    </source>
</evidence>
<name>A0A914EE72_9BILA</name>
<dbReference type="SUPFAM" id="SSF53474">
    <property type="entry name" value="alpha/beta-Hydrolases"/>
    <property type="match status" value="1"/>
</dbReference>
<dbReference type="AlphaFoldDB" id="A0A914EE72"/>
<dbReference type="InterPro" id="IPR029058">
    <property type="entry name" value="AB_hydrolase_fold"/>
</dbReference>
<keyword evidence="2" id="KW-1185">Reference proteome</keyword>
<dbReference type="Gene3D" id="3.40.50.1820">
    <property type="entry name" value="alpha/beta hydrolase"/>
    <property type="match status" value="1"/>
</dbReference>
<protein>
    <submittedName>
        <fullName evidence="3">Epoxide hydrolase</fullName>
    </submittedName>
</protein>
<evidence type="ECO:0000259" key="1">
    <source>
        <dbReference type="Pfam" id="PF00561"/>
    </source>
</evidence>
<reference evidence="3" key="1">
    <citation type="submission" date="2022-11" db="UniProtKB">
        <authorList>
            <consortium name="WormBaseParasite"/>
        </authorList>
    </citation>
    <scope>IDENTIFICATION</scope>
</reference>
<accession>A0A914EE72</accession>
<feature type="domain" description="AB hydrolase-1" evidence="1">
    <location>
        <begin position="12"/>
        <end position="63"/>
    </location>
</feature>
<organism evidence="2 3">
    <name type="scientific">Acrobeloides nanus</name>
    <dbReference type="NCBI Taxonomy" id="290746"/>
    <lineage>
        <taxon>Eukaryota</taxon>
        <taxon>Metazoa</taxon>
        <taxon>Ecdysozoa</taxon>
        <taxon>Nematoda</taxon>
        <taxon>Chromadorea</taxon>
        <taxon>Rhabditida</taxon>
        <taxon>Tylenchina</taxon>
        <taxon>Cephalobomorpha</taxon>
        <taxon>Cephaloboidea</taxon>
        <taxon>Cephalobidae</taxon>
        <taxon>Acrobeloides</taxon>
    </lineage>
</organism>
<dbReference type="InterPro" id="IPR000073">
    <property type="entry name" value="AB_hydrolase_1"/>
</dbReference>
<dbReference type="PANTHER" id="PTHR43329">
    <property type="entry name" value="EPOXIDE HYDROLASE"/>
    <property type="match status" value="1"/>
</dbReference>
<dbReference type="WBParaSite" id="ACRNAN_scaffold7202.g11206.t1">
    <property type="protein sequence ID" value="ACRNAN_scaffold7202.g11206.t1"/>
    <property type="gene ID" value="ACRNAN_scaffold7202.g11206"/>
</dbReference>
<dbReference type="GO" id="GO:0004301">
    <property type="term" value="F:epoxide hydrolase activity"/>
    <property type="evidence" value="ECO:0007669"/>
    <property type="project" value="UniProtKB-ARBA"/>
</dbReference>
<sequence>METWLCTTIEFWYSWRYQLNYFDKDYHVVAIDMRGYGDSDKPKGMKNYSFQLLMNDVREVIEKL</sequence>
<proteinExistence type="predicted"/>
<dbReference type="Proteomes" id="UP000887540">
    <property type="component" value="Unplaced"/>
</dbReference>
<evidence type="ECO:0000313" key="2">
    <source>
        <dbReference type="Proteomes" id="UP000887540"/>
    </source>
</evidence>